<dbReference type="eggNOG" id="KOG3216">
    <property type="taxonomic scope" value="Eukaryota"/>
</dbReference>
<dbReference type="PANTHER" id="PTHR10545:SF29">
    <property type="entry name" value="GH14572P-RELATED"/>
    <property type="match status" value="1"/>
</dbReference>
<evidence type="ECO:0000313" key="6">
    <source>
        <dbReference type="Proteomes" id="UP000004995"/>
    </source>
</evidence>
<proteinExistence type="predicted"/>
<dbReference type="PANTHER" id="PTHR10545">
    <property type="entry name" value="DIAMINE N-ACETYLTRANSFERASE"/>
    <property type="match status" value="1"/>
</dbReference>
<feature type="compositionally biased region" description="Low complexity" evidence="3">
    <location>
        <begin position="12"/>
        <end position="29"/>
    </location>
</feature>
<accession>K4AAN8</accession>
<sequence>MPRGAALDTSLAAPQSASFAPQPSVSQQPRSTFRPLTSHARRRPRRVGIAVRRPPSCARARRSPSPPSLVAASAAMPPGTSSICRSLEPAVSPSPRYATTYSELSRFRILQACHRRRTPRVAPMHRMMERLRGSWPRRTRGRRMELSRGRQAKPSRILNPPLPFLSPPFLRKPHFLTKMAPPANSTTFSGDVWAELRLADARDVPHIYSLIHQMAEFELLTDLFAATEELLTSTLFPSPAPPPFTSFTALVLDLSPSPVVPDSSSTIGSLRLDLSASPLADPEAAAFASPRGGGRVTAGFVICFPNYSSFLSKPGLYVEDIFVRAPWRRRGLGRMMLSSVAGRAAELGMGRVEWCVLDWNKNAIDFYEGMGADVLPQWRICRLTGAALDKYKGNQEAAADGKAVE</sequence>
<reference evidence="5" key="2">
    <citation type="submission" date="2018-08" db="UniProtKB">
        <authorList>
            <consortium name="EnsemblPlants"/>
        </authorList>
    </citation>
    <scope>IDENTIFICATION</scope>
    <source>
        <strain evidence="5">Yugu1</strain>
    </source>
</reference>
<dbReference type="Pfam" id="PF00583">
    <property type="entry name" value="Acetyltransf_1"/>
    <property type="match status" value="1"/>
</dbReference>
<evidence type="ECO:0000313" key="5">
    <source>
        <dbReference type="EnsemblPlants" id="KQK92544"/>
    </source>
</evidence>
<dbReference type="FunCoup" id="K4AAN8">
    <property type="interactions" value="415"/>
</dbReference>
<dbReference type="STRING" id="4555.K4AAN8"/>
<evidence type="ECO:0000259" key="4">
    <source>
        <dbReference type="PROSITE" id="PS51186"/>
    </source>
</evidence>
<keyword evidence="1" id="KW-0808">Transferase</keyword>
<keyword evidence="2" id="KW-0012">Acyltransferase</keyword>
<dbReference type="AlphaFoldDB" id="K4AAN8"/>
<evidence type="ECO:0000256" key="1">
    <source>
        <dbReference type="ARBA" id="ARBA00022679"/>
    </source>
</evidence>
<dbReference type="EnsemblPlants" id="KQK92544">
    <property type="protein sequence ID" value="KQK92544"/>
    <property type="gene ID" value="SETIT_035945mg"/>
</dbReference>
<evidence type="ECO:0000256" key="2">
    <source>
        <dbReference type="ARBA" id="ARBA00023315"/>
    </source>
</evidence>
<dbReference type="SUPFAM" id="SSF55729">
    <property type="entry name" value="Acyl-CoA N-acyltransferases (Nat)"/>
    <property type="match status" value="1"/>
</dbReference>
<dbReference type="InterPro" id="IPR051016">
    <property type="entry name" value="Diverse_Substrate_AcTransf"/>
</dbReference>
<dbReference type="GO" id="GO:0008080">
    <property type="term" value="F:N-acetyltransferase activity"/>
    <property type="evidence" value="ECO:0000318"/>
    <property type="project" value="GO_Central"/>
</dbReference>
<dbReference type="InterPro" id="IPR000182">
    <property type="entry name" value="GNAT_dom"/>
</dbReference>
<dbReference type="CDD" id="cd04301">
    <property type="entry name" value="NAT_SF"/>
    <property type="match status" value="1"/>
</dbReference>
<dbReference type="HOGENOM" id="CLU_680432_0_0_1"/>
<feature type="region of interest" description="Disordered" evidence="3">
    <location>
        <begin position="1"/>
        <end position="78"/>
    </location>
</feature>
<organism evidence="5 6">
    <name type="scientific">Setaria italica</name>
    <name type="common">Foxtail millet</name>
    <name type="synonym">Panicum italicum</name>
    <dbReference type="NCBI Taxonomy" id="4555"/>
    <lineage>
        <taxon>Eukaryota</taxon>
        <taxon>Viridiplantae</taxon>
        <taxon>Streptophyta</taxon>
        <taxon>Embryophyta</taxon>
        <taxon>Tracheophyta</taxon>
        <taxon>Spermatophyta</taxon>
        <taxon>Magnoliopsida</taxon>
        <taxon>Liliopsida</taxon>
        <taxon>Poales</taxon>
        <taxon>Poaceae</taxon>
        <taxon>PACMAD clade</taxon>
        <taxon>Panicoideae</taxon>
        <taxon>Panicodae</taxon>
        <taxon>Paniceae</taxon>
        <taxon>Cenchrinae</taxon>
        <taxon>Setaria</taxon>
    </lineage>
</organism>
<reference evidence="6" key="1">
    <citation type="journal article" date="2012" name="Nat. Biotechnol.">
        <title>Reference genome sequence of the model plant Setaria.</title>
        <authorList>
            <person name="Bennetzen J.L."/>
            <person name="Schmutz J."/>
            <person name="Wang H."/>
            <person name="Percifield R."/>
            <person name="Hawkins J."/>
            <person name="Pontaroli A.C."/>
            <person name="Estep M."/>
            <person name="Feng L."/>
            <person name="Vaughn J.N."/>
            <person name="Grimwood J."/>
            <person name="Jenkins J."/>
            <person name="Barry K."/>
            <person name="Lindquist E."/>
            <person name="Hellsten U."/>
            <person name="Deshpande S."/>
            <person name="Wang X."/>
            <person name="Wu X."/>
            <person name="Mitros T."/>
            <person name="Triplett J."/>
            <person name="Yang X."/>
            <person name="Ye C.Y."/>
            <person name="Mauro-Herrera M."/>
            <person name="Wang L."/>
            <person name="Li P."/>
            <person name="Sharma M."/>
            <person name="Sharma R."/>
            <person name="Ronald P.C."/>
            <person name="Panaud O."/>
            <person name="Kellogg E.A."/>
            <person name="Brutnell T.P."/>
            <person name="Doust A.N."/>
            <person name="Tuskan G.A."/>
            <person name="Rokhsar D."/>
            <person name="Devos K.M."/>
        </authorList>
    </citation>
    <scope>NUCLEOTIDE SEQUENCE [LARGE SCALE GENOMIC DNA]</scope>
    <source>
        <strain evidence="6">cv. Yugu1</strain>
    </source>
</reference>
<feature type="compositionally biased region" description="Low complexity" evidence="3">
    <location>
        <begin position="47"/>
        <end position="58"/>
    </location>
</feature>
<feature type="compositionally biased region" description="Low complexity" evidence="3">
    <location>
        <begin position="68"/>
        <end position="78"/>
    </location>
</feature>
<dbReference type="InterPro" id="IPR016181">
    <property type="entry name" value="Acyl_CoA_acyltransferase"/>
</dbReference>
<dbReference type="Gene3D" id="3.40.630.30">
    <property type="match status" value="1"/>
</dbReference>
<protein>
    <recommendedName>
        <fullName evidence="4">N-acetyltransferase domain-containing protein</fullName>
    </recommendedName>
</protein>
<name>K4AAN8_SETIT</name>
<keyword evidence="6" id="KW-1185">Reference proteome</keyword>
<feature type="domain" description="N-acetyltransferase" evidence="4">
    <location>
        <begin position="238"/>
        <end position="395"/>
    </location>
</feature>
<evidence type="ECO:0000256" key="3">
    <source>
        <dbReference type="SAM" id="MobiDB-lite"/>
    </source>
</evidence>
<dbReference type="EMBL" id="AGNK02006128">
    <property type="status" value="NOT_ANNOTATED_CDS"/>
    <property type="molecule type" value="Genomic_DNA"/>
</dbReference>
<dbReference type="FunFam" id="3.40.630.30:FF:000139">
    <property type="entry name" value="L-ornithine N5-acetyltransferase NATA1"/>
    <property type="match status" value="1"/>
</dbReference>
<dbReference type="InParanoid" id="K4AAN8"/>
<dbReference type="PROSITE" id="PS51186">
    <property type="entry name" value="GNAT"/>
    <property type="match status" value="1"/>
</dbReference>
<dbReference type="Proteomes" id="UP000004995">
    <property type="component" value="Unassembled WGS sequence"/>
</dbReference>
<dbReference type="Gramene" id="KQK92544">
    <property type="protein sequence ID" value="KQK92544"/>
    <property type="gene ID" value="SETIT_035945mg"/>
</dbReference>